<dbReference type="InterPro" id="IPR006020">
    <property type="entry name" value="PTB/PI_dom"/>
</dbReference>
<feature type="domain" description="PID" evidence="2">
    <location>
        <begin position="106"/>
        <end position="233"/>
    </location>
</feature>
<dbReference type="CDD" id="cd01272">
    <property type="entry name" value="PTB1_Fe65"/>
    <property type="match status" value="1"/>
</dbReference>
<reference evidence="4" key="1">
    <citation type="submission" date="2025-08" db="UniProtKB">
        <authorList>
            <consortium name="Ensembl"/>
        </authorList>
    </citation>
    <scope>IDENTIFICATION</scope>
</reference>
<dbReference type="Pfam" id="PF00640">
    <property type="entry name" value="PID"/>
    <property type="match status" value="2"/>
</dbReference>
<dbReference type="OMA" id="SWQEEYF"/>
<proteinExistence type="predicted"/>
<keyword evidence="5" id="KW-1185">Reference proteome</keyword>
<accession>A0A8C5BAN2</accession>
<dbReference type="PROSITE" id="PS50020">
    <property type="entry name" value="WW_DOMAIN_2"/>
    <property type="match status" value="1"/>
</dbReference>
<dbReference type="Gene3D" id="2.30.29.30">
    <property type="entry name" value="Pleckstrin-homology domain (PH domain)/Phosphotyrosine-binding domain (PTB)"/>
    <property type="match status" value="2"/>
</dbReference>
<dbReference type="GO" id="GO:0001540">
    <property type="term" value="F:amyloid-beta binding"/>
    <property type="evidence" value="ECO:0007669"/>
    <property type="project" value="InterPro"/>
</dbReference>
<dbReference type="InterPro" id="IPR036020">
    <property type="entry name" value="WW_dom_sf"/>
</dbReference>
<evidence type="ECO:0000256" key="1">
    <source>
        <dbReference type="ARBA" id="ARBA00022737"/>
    </source>
</evidence>
<sequence length="460" mass="50854">MIGRSTPGGDALVGKDYMLAIIMVNCNENIWSDQSRSDPDLPSDWRMITDSSGTYYWHVASGATQWHHPCESSRKANGTNQVSYIKKYAHHPSCNILQIIHHRLVFSVRSMGWVEVPEEGLFPGRSSLTVNNIIQQLSHHRSSEQTHCQGPWGEGQDMLLVLKKDTLSLMDPLDHTLLHSQPISNIRVWGVGCSNGRDFAFVTGEKDSCVLKGHVFRCNAPARAIATVLQDMCGKVDDAPVYIYADGVMSFLVDLLDAVRQHAPHFDVQYIGNLPVSRAMGMEVLNSAIESIMNTTEREAWEPVTLHVSDSLLSLRRVQEAESLWECQVSHLTFLGVGHDSHTFAVIADGGAPGFQCHVFWCEPHAGHVSEALQAACMLQYQRCLVAQTPPVRSKHRHAGTGRVQRANSMDSSAFLPSPSYYHGGNGGKGGSSNCSNTSAKKGMLAFFETFRNKQATTHW</sequence>
<name>A0A8C5BAN2_GADMO</name>
<evidence type="ECO:0000259" key="3">
    <source>
        <dbReference type="PROSITE" id="PS50020"/>
    </source>
</evidence>
<dbReference type="CDD" id="cd00201">
    <property type="entry name" value="WW"/>
    <property type="match status" value="1"/>
</dbReference>
<evidence type="ECO:0000259" key="2">
    <source>
        <dbReference type="PROSITE" id="PS01179"/>
    </source>
</evidence>
<dbReference type="Ensembl" id="ENSGMOT00000037911.1">
    <property type="protein sequence ID" value="ENSGMOP00000043246.1"/>
    <property type="gene ID" value="ENSGMOG00000012352.2"/>
</dbReference>
<dbReference type="InterPro" id="IPR039576">
    <property type="entry name" value="APBB1/2/3"/>
</dbReference>
<dbReference type="PANTHER" id="PTHR14058:SF10">
    <property type="entry name" value="AMYLOID-BETA A4 PRECURSOR PROTEIN-BINDING FAMILY B MEMBER 3"/>
    <property type="match status" value="1"/>
</dbReference>
<dbReference type="SMART" id="SM00462">
    <property type="entry name" value="PTB"/>
    <property type="match status" value="2"/>
</dbReference>
<dbReference type="Gene3D" id="2.20.70.10">
    <property type="match status" value="1"/>
</dbReference>
<organism evidence="4 5">
    <name type="scientific">Gadus morhua</name>
    <name type="common">Atlantic cod</name>
    <dbReference type="NCBI Taxonomy" id="8049"/>
    <lineage>
        <taxon>Eukaryota</taxon>
        <taxon>Metazoa</taxon>
        <taxon>Chordata</taxon>
        <taxon>Craniata</taxon>
        <taxon>Vertebrata</taxon>
        <taxon>Euteleostomi</taxon>
        <taxon>Actinopterygii</taxon>
        <taxon>Neopterygii</taxon>
        <taxon>Teleostei</taxon>
        <taxon>Neoteleostei</taxon>
        <taxon>Acanthomorphata</taxon>
        <taxon>Zeiogadaria</taxon>
        <taxon>Gadariae</taxon>
        <taxon>Gadiformes</taxon>
        <taxon>Gadoidei</taxon>
        <taxon>Gadidae</taxon>
        <taxon>Gadus</taxon>
    </lineage>
</organism>
<dbReference type="AlphaFoldDB" id="A0A8C5BAN2"/>
<feature type="domain" description="WW" evidence="3">
    <location>
        <begin position="39"/>
        <end position="71"/>
    </location>
</feature>
<dbReference type="InterPro" id="IPR011993">
    <property type="entry name" value="PH-like_dom_sf"/>
</dbReference>
<dbReference type="PROSITE" id="PS01179">
    <property type="entry name" value="PID"/>
    <property type="match status" value="2"/>
</dbReference>
<dbReference type="InterPro" id="IPR001202">
    <property type="entry name" value="WW_dom"/>
</dbReference>
<feature type="domain" description="PID" evidence="2">
    <location>
        <begin position="266"/>
        <end position="391"/>
    </location>
</feature>
<protein>
    <recommendedName>
        <fullName evidence="6">Amyloid beta (A4) precursor protein-binding, family B, member 3</fullName>
    </recommendedName>
</protein>
<reference evidence="4" key="2">
    <citation type="submission" date="2025-09" db="UniProtKB">
        <authorList>
            <consortium name="Ensembl"/>
        </authorList>
    </citation>
    <scope>IDENTIFICATION</scope>
</reference>
<evidence type="ECO:0000313" key="5">
    <source>
        <dbReference type="Proteomes" id="UP000694546"/>
    </source>
</evidence>
<evidence type="ECO:0000313" key="4">
    <source>
        <dbReference type="Ensembl" id="ENSGMOP00000043246.1"/>
    </source>
</evidence>
<dbReference type="GO" id="GO:0005634">
    <property type="term" value="C:nucleus"/>
    <property type="evidence" value="ECO:0007669"/>
    <property type="project" value="TreeGrafter"/>
</dbReference>
<dbReference type="GO" id="GO:0005737">
    <property type="term" value="C:cytoplasm"/>
    <property type="evidence" value="ECO:0007669"/>
    <property type="project" value="TreeGrafter"/>
</dbReference>
<dbReference type="GO" id="GO:0006355">
    <property type="term" value="P:regulation of DNA-templated transcription"/>
    <property type="evidence" value="ECO:0007669"/>
    <property type="project" value="TreeGrafter"/>
</dbReference>
<dbReference type="SUPFAM" id="SSF50729">
    <property type="entry name" value="PH domain-like"/>
    <property type="match status" value="2"/>
</dbReference>
<dbReference type="Proteomes" id="UP000694546">
    <property type="component" value="Chromosome 7"/>
</dbReference>
<dbReference type="SUPFAM" id="SSF51045">
    <property type="entry name" value="WW domain"/>
    <property type="match status" value="1"/>
</dbReference>
<dbReference type="PROSITE" id="PS01159">
    <property type="entry name" value="WW_DOMAIN_1"/>
    <property type="match status" value="1"/>
</dbReference>
<keyword evidence="1" id="KW-0677">Repeat</keyword>
<dbReference type="SMART" id="SM00456">
    <property type="entry name" value="WW"/>
    <property type="match status" value="1"/>
</dbReference>
<evidence type="ECO:0008006" key="6">
    <source>
        <dbReference type="Google" id="ProtNLM"/>
    </source>
</evidence>
<dbReference type="CDD" id="cd01271">
    <property type="entry name" value="PTB2_Fe65"/>
    <property type="match status" value="1"/>
</dbReference>
<dbReference type="Pfam" id="PF00397">
    <property type="entry name" value="WW"/>
    <property type="match status" value="1"/>
</dbReference>
<dbReference type="PANTHER" id="PTHR14058">
    <property type="entry name" value="AMYLOID BETA A4 PRECURSOR PROTEIN-BINDING FAMILY B"/>
    <property type="match status" value="1"/>
</dbReference>
<dbReference type="GeneTree" id="ENSGT00390000000002"/>